<dbReference type="InterPro" id="IPR003594">
    <property type="entry name" value="HATPase_dom"/>
</dbReference>
<keyword evidence="5" id="KW-0175">Coiled coil</keyword>
<feature type="modified residue" description="4-aspartylphosphate" evidence="4">
    <location>
        <position position="485"/>
    </location>
</feature>
<dbReference type="InterPro" id="IPR035965">
    <property type="entry name" value="PAS-like_dom_sf"/>
</dbReference>
<dbReference type="SUPFAM" id="SSF52172">
    <property type="entry name" value="CheY-like"/>
    <property type="match status" value="1"/>
</dbReference>
<dbReference type="Gene3D" id="3.30.450.20">
    <property type="entry name" value="PAS domain"/>
    <property type="match status" value="1"/>
</dbReference>
<dbReference type="Pfam" id="PF08447">
    <property type="entry name" value="PAS_3"/>
    <property type="match status" value="1"/>
</dbReference>
<dbReference type="Pfam" id="PF02518">
    <property type="entry name" value="HATPase_c"/>
    <property type="match status" value="1"/>
</dbReference>
<evidence type="ECO:0000313" key="11">
    <source>
        <dbReference type="Proteomes" id="UP000217257"/>
    </source>
</evidence>
<evidence type="ECO:0000256" key="5">
    <source>
        <dbReference type="SAM" id="Coils"/>
    </source>
</evidence>
<dbReference type="PRINTS" id="PR00344">
    <property type="entry name" value="BCTRLSENSOR"/>
</dbReference>
<dbReference type="PANTHER" id="PTHR43065:SF42">
    <property type="entry name" value="TWO-COMPONENT SENSOR PPRA"/>
    <property type="match status" value="1"/>
</dbReference>
<dbReference type="EC" id="2.7.13.3" evidence="2"/>
<dbReference type="InterPro" id="IPR036890">
    <property type="entry name" value="HATPase_C_sf"/>
</dbReference>
<dbReference type="SUPFAM" id="SSF55874">
    <property type="entry name" value="ATPase domain of HSP90 chaperone/DNA topoisomerase II/histidine kinase"/>
    <property type="match status" value="1"/>
</dbReference>
<dbReference type="InterPro" id="IPR036097">
    <property type="entry name" value="HisK_dim/P_sf"/>
</dbReference>
<dbReference type="InterPro" id="IPR004358">
    <property type="entry name" value="Sig_transdc_His_kin-like_C"/>
</dbReference>
<evidence type="ECO:0000259" key="7">
    <source>
        <dbReference type="PROSITE" id="PS50110"/>
    </source>
</evidence>
<dbReference type="InterPro" id="IPR011006">
    <property type="entry name" value="CheY-like_superfamily"/>
</dbReference>
<keyword evidence="3 4" id="KW-0597">Phosphoprotein</keyword>
<dbReference type="InterPro" id="IPR001610">
    <property type="entry name" value="PAC"/>
</dbReference>
<dbReference type="EMBL" id="CP022098">
    <property type="protein sequence ID" value="ATB38144.1"/>
    <property type="molecule type" value="Genomic_DNA"/>
</dbReference>
<evidence type="ECO:0000259" key="8">
    <source>
        <dbReference type="PROSITE" id="PS50112"/>
    </source>
</evidence>
<dbReference type="PROSITE" id="PS50110">
    <property type="entry name" value="RESPONSE_REGULATORY"/>
    <property type="match status" value="1"/>
</dbReference>
<sequence>MDNPFRSPPPPGAPNNPEARQSFTEFERHFQATFEQAAVGLAHVGLDGRWLRVNTRLCSIIGYTHQEMMQLTFQDITHPEDLAADLSLIRQVLAGERSNYSMEKRYFHKSGEIVWINLTVSLVRKTDGSPDYFISVIEDITRRHRAELERDTLLAREHQARTEAEELVRRRSAELDATRNALVQAERLATAGQLAAGVGHEINNPLAYVLANMTFALEELSKREQDESLEEVRDALEQARKGAERIRNIVRDLRTFASSKFETLGPVEVREALEFSVDMAAHQLRQRARLVRDYAPVPPVLGNESRLGQVFLNLVLNAAQAIPEGAPEEHQVTLTLRPHEDTWVAVEVTDTGCGIPTGNLPHLFEPFFTTKPVGVGSGLGLSVCHGIVTGLGGWIEVESQPGRGSTFRVLLPMARQAEVPGEVSEKTAPPPRQPRRVLVIDDEPEILEALARLIGPPHSVVKAGNGTRAMELLAEDAHYDVIFCDLMMPGLTGMDLHEGIAKKHPELLERMIFMTAGCFTQRAVEFLERIQPRRLEKPFSPEAVRGFL</sequence>
<dbReference type="SMART" id="SM00387">
    <property type="entry name" value="HATPase_c"/>
    <property type="match status" value="1"/>
</dbReference>
<dbReference type="NCBIfam" id="TIGR00229">
    <property type="entry name" value="sensory_box"/>
    <property type="match status" value="1"/>
</dbReference>
<organism evidence="10 11">
    <name type="scientific">Cystobacter fuscus</name>
    <dbReference type="NCBI Taxonomy" id="43"/>
    <lineage>
        <taxon>Bacteria</taxon>
        <taxon>Pseudomonadati</taxon>
        <taxon>Myxococcota</taxon>
        <taxon>Myxococcia</taxon>
        <taxon>Myxococcales</taxon>
        <taxon>Cystobacterineae</taxon>
        <taxon>Archangiaceae</taxon>
        <taxon>Cystobacter</taxon>
    </lineage>
</organism>
<dbReference type="RefSeq" id="WP_095986356.1">
    <property type="nucleotide sequence ID" value="NZ_CP022098.1"/>
</dbReference>
<dbReference type="PROSITE" id="PS50109">
    <property type="entry name" value="HIS_KIN"/>
    <property type="match status" value="1"/>
</dbReference>
<dbReference type="SUPFAM" id="SSF55785">
    <property type="entry name" value="PYP-like sensor domain (PAS domain)"/>
    <property type="match status" value="1"/>
</dbReference>
<dbReference type="InterPro" id="IPR000700">
    <property type="entry name" value="PAS-assoc_C"/>
</dbReference>
<dbReference type="PANTHER" id="PTHR43065">
    <property type="entry name" value="SENSOR HISTIDINE KINASE"/>
    <property type="match status" value="1"/>
</dbReference>
<feature type="domain" description="PAC" evidence="9">
    <location>
        <begin position="100"/>
        <end position="152"/>
    </location>
</feature>
<dbReference type="Gene3D" id="3.30.565.10">
    <property type="entry name" value="Histidine kinase-like ATPase, C-terminal domain"/>
    <property type="match status" value="1"/>
</dbReference>
<dbReference type="InterPro" id="IPR000014">
    <property type="entry name" value="PAS"/>
</dbReference>
<accession>A0A250J2D4</accession>
<dbReference type="InterPro" id="IPR005467">
    <property type="entry name" value="His_kinase_dom"/>
</dbReference>
<dbReference type="SUPFAM" id="SSF47384">
    <property type="entry name" value="Homodimeric domain of signal transducing histidine kinase"/>
    <property type="match status" value="1"/>
</dbReference>
<feature type="domain" description="PAS" evidence="8">
    <location>
        <begin position="26"/>
        <end position="96"/>
    </location>
</feature>
<dbReference type="CDD" id="cd00130">
    <property type="entry name" value="PAS"/>
    <property type="match status" value="1"/>
</dbReference>
<dbReference type="KEGG" id="cfus:CYFUS_003575"/>
<dbReference type="SMART" id="SM00448">
    <property type="entry name" value="REC"/>
    <property type="match status" value="1"/>
</dbReference>
<feature type="coiled-coil region" evidence="5">
    <location>
        <begin position="222"/>
        <end position="249"/>
    </location>
</feature>
<gene>
    <name evidence="10" type="ORF">CYFUS_003575</name>
</gene>
<evidence type="ECO:0000259" key="9">
    <source>
        <dbReference type="PROSITE" id="PS50113"/>
    </source>
</evidence>
<dbReference type="Gene3D" id="3.40.50.2300">
    <property type="match status" value="1"/>
</dbReference>
<evidence type="ECO:0000256" key="3">
    <source>
        <dbReference type="ARBA" id="ARBA00022553"/>
    </source>
</evidence>
<evidence type="ECO:0000313" key="10">
    <source>
        <dbReference type="EMBL" id="ATB38144.1"/>
    </source>
</evidence>
<name>A0A250J2D4_9BACT</name>
<evidence type="ECO:0000259" key="6">
    <source>
        <dbReference type="PROSITE" id="PS50109"/>
    </source>
</evidence>
<dbReference type="Gene3D" id="1.10.287.130">
    <property type="match status" value="1"/>
</dbReference>
<dbReference type="InterPro" id="IPR001789">
    <property type="entry name" value="Sig_transdc_resp-reg_receiver"/>
</dbReference>
<dbReference type="InterPro" id="IPR003661">
    <property type="entry name" value="HisK_dim/P_dom"/>
</dbReference>
<dbReference type="Pfam" id="PF00512">
    <property type="entry name" value="HisKA"/>
    <property type="match status" value="1"/>
</dbReference>
<dbReference type="Pfam" id="PF00072">
    <property type="entry name" value="Response_reg"/>
    <property type="match status" value="1"/>
</dbReference>
<dbReference type="SMART" id="SM00086">
    <property type="entry name" value="PAC"/>
    <property type="match status" value="1"/>
</dbReference>
<dbReference type="CDD" id="cd00082">
    <property type="entry name" value="HisKA"/>
    <property type="match status" value="1"/>
</dbReference>
<comment type="catalytic activity">
    <reaction evidence="1">
        <text>ATP + protein L-histidine = ADP + protein N-phospho-L-histidine.</text>
        <dbReference type="EC" id="2.7.13.3"/>
    </reaction>
</comment>
<dbReference type="Proteomes" id="UP000217257">
    <property type="component" value="Chromosome"/>
</dbReference>
<dbReference type="SMART" id="SM00091">
    <property type="entry name" value="PAS"/>
    <property type="match status" value="1"/>
</dbReference>
<reference evidence="10 11" key="1">
    <citation type="submission" date="2017-06" db="EMBL/GenBank/DDBJ databases">
        <title>Sequencing and comparative analysis of myxobacterial genomes.</title>
        <authorList>
            <person name="Rupp O."/>
            <person name="Goesmann A."/>
            <person name="Sogaard-Andersen L."/>
        </authorList>
    </citation>
    <scope>NUCLEOTIDE SEQUENCE [LARGE SCALE GENOMIC DNA]</scope>
    <source>
        <strain evidence="10 11">DSM 52655</strain>
    </source>
</reference>
<dbReference type="InterPro" id="IPR013655">
    <property type="entry name" value="PAS_fold_3"/>
</dbReference>
<proteinExistence type="predicted"/>
<protein>
    <recommendedName>
        <fullName evidence="2">histidine kinase</fullName>
        <ecNumber evidence="2">2.7.13.3</ecNumber>
    </recommendedName>
</protein>
<dbReference type="PROSITE" id="PS50113">
    <property type="entry name" value="PAC"/>
    <property type="match status" value="1"/>
</dbReference>
<evidence type="ECO:0000256" key="1">
    <source>
        <dbReference type="ARBA" id="ARBA00000085"/>
    </source>
</evidence>
<dbReference type="PROSITE" id="PS50112">
    <property type="entry name" value="PAS"/>
    <property type="match status" value="1"/>
</dbReference>
<feature type="domain" description="Histidine kinase" evidence="6">
    <location>
        <begin position="197"/>
        <end position="415"/>
    </location>
</feature>
<dbReference type="AlphaFoldDB" id="A0A250J2D4"/>
<dbReference type="SMART" id="SM00388">
    <property type="entry name" value="HisKA"/>
    <property type="match status" value="1"/>
</dbReference>
<feature type="domain" description="Response regulatory" evidence="7">
    <location>
        <begin position="436"/>
        <end position="548"/>
    </location>
</feature>
<evidence type="ECO:0000256" key="2">
    <source>
        <dbReference type="ARBA" id="ARBA00012438"/>
    </source>
</evidence>
<dbReference type="GO" id="GO:0000155">
    <property type="term" value="F:phosphorelay sensor kinase activity"/>
    <property type="evidence" value="ECO:0007669"/>
    <property type="project" value="InterPro"/>
</dbReference>
<evidence type="ECO:0000256" key="4">
    <source>
        <dbReference type="PROSITE-ProRule" id="PRU00169"/>
    </source>
</evidence>